<evidence type="ECO:0000256" key="6">
    <source>
        <dbReference type="ARBA" id="ARBA00022840"/>
    </source>
</evidence>
<dbReference type="Pfam" id="PF03129">
    <property type="entry name" value="HGTP_anticodon"/>
    <property type="match status" value="1"/>
</dbReference>
<dbReference type="GO" id="GO:0005524">
    <property type="term" value="F:ATP binding"/>
    <property type="evidence" value="ECO:0007669"/>
    <property type="project" value="UniProtKB-UniRule"/>
</dbReference>
<dbReference type="InterPro" id="IPR002314">
    <property type="entry name" value="aa-tRNA-synt_IIb"/>
</dbReference>
<dbReference type="CDD" id="cd00779">
    <property type="entry name" value="ProRS_core_prok"/>
    <property type="match status" value="1"/>
</dbReference>
<evidence type="ECO:0000313" key="15">
    <source>
        <dbReference type="Proteomes" id="UP000231632"/>
    </source>
</evidence>
<evidence type="ECO:0000256" key="8">
    <source>
        <dbReference type="ARBA" id="ARBA00023146"/>
    </source>
</evidence>
<evidence type="ECO:0000256" key="12">
    <source>
        <dbReference type="HAMAP-Rule" id="MF_01569"/>
    </source>
</evidence>
<dbReference type="STRING" id="1921010.MMIC_P2286"/>
<keyword evidence="4 12" id="KW-0436">Ligase</keyword>
<evidence type="ECO:0000256" key="1">
    <source>
        <dbReference type="ARBA" id="ARBA00004496"/>
    </source>
</evidence>
<dbReference type="GO" id="GO:0002161">
    <property type="term" value="F:aminoacyl-tRNA deacylase activity"/>
    <property type="evidence" value="ECO:0007669"/>
    <property type="project" value="InterPro"/>
</dbReference>
<dbReference type="Proteomes" id="UP000231632">
    <property type="component" value="Unassembled WGS sequence"/>
</dbReference>
<evidence type="ECO:0000256" key="5">
    <source>
        <dbReference type="ARBA" id="ARBA00022741"/>
    </source>
</evidence>
<dbReference type="InterPro" id="IPR023717">
    <property type="entry name" value="Pro-tRNA-Synthase_IIa_type1"/>
</dbReference>
<dbReference type="PANTHER" id="PTHR42753">
    <property type="entry name" value="MITOCHONDRIAL RIBOSOME PROTEIN L39/PROLYL-TRNA LIGASE FAMILY MEMBER"/>
    <property type="match status" value="1"/>
</dbReference>
<evidence type="ECO:0000256" key="9">
    <source>
        <dbReference type="ARBA" id="ARBA00047671"/>
    </source>
</evidence>
<dbReference type="InterPro" id="IPR036754">
    <property type="entry name" value="YbaK/aa-tRNA-synt-asso_dom_sf"/>
</dbReference>
<keyword evidence="3 12" id="KW-0963">Cytoplasm</keyword>
<dbReference type="InterPro" id="IPR033730">
    <property type="entry name" value="ProRS_core_prok"/>
</dbReference>
<dbReference type="GO" id="GO:0004827">
    <property type="term" value="F:proline-tRNA ligase activity"/>
    <property type="evidence" value="ECO:0007669"/>
    <property type="project" value="UniProtKB-UniRule"/>
</dbReference>
<dbReference type="EMBL" id="BDFD01000026">
    <property type="protein sequence ID" value="GAV21303.1"/>
    <property type="molecule type" value="Genomic_DNA"/>
</dbReference>
<name>A0A1L8CQY0_9PROT</name>
<dbReference type="SUPFAM" id="SSF55826">
    <property type="entry name" value="YbaK/ProRS associated domain"/>
    <property type="match status" value="1"/>
</dbReference>
<evidence type="ECO:0000256" key="2">
    <source>
        <dbReference type="ARBA" id="ARBA00011738"/>
    </source>
</evidence>
<dbReference type="Gene3D" id="3.30.930.10">
    <property type="entry name" value="Bira Bifunctional Protein, Domain 2"/>
    <property type="match status" value="2"/>
</dbReference>
<dbReference type="Pfam" id="PF00587">
    <property type="entry name" value="tRNA-synt_2b"/>
    <property type="match status" value="1"/>
</dbReference>
<comment type="function">
    <text evidence="10 12">Catalyzes the attachment of proline to tRNA(Pro) in a two-step reaction: proline is first activated by ATP to form Pro-AMP and then transferred to the acceptor end of tRNA(Pro). As ProRS can inadvertently accommodate and process non-cognate amino acids such as alanine and cysteine, to avoid such errors it has two additional distinct editing activities against alanine. One activity is designated as 'pretransfer' editing and involves the tRNA(Pro)-independent hydrolysis of activated Ala-AMP. The other activity is designated 'posttransfer' editing and involves deacylation of mischarged Ala-tRNA(Pro). The misacylated Cys-tRNA(Pro) is not edited by ProRS.</text>
</comment>
<keyword evidence="7 12" id="KW-0648">Protein biosynthesis</keyword>
<feature type="domain" description="Aminoacyl-transfer RNA synthetases class-II family profile" evidence="13">
    <location>
        <begin position="37"/>
        <end position="469"/>
    </location>
</feature>
<protein>
    <recommendedName>
        <fullName evidence="12">Proline--tRNA ligase</fullName>
        <ecNumber evidence="12">6.1.1.15</ecNumber>
    </recommendedName>
    <alternativeName>
        <fullName evidence="12">Prolyl-tRNA synthetase</fullName>
        <shortName evidence="12">ProRS</shortName>
    </alternativeName>
</protein>
<keyword evidence="5 12" id="KW-0547">Nucleotide-binding</keyword>
<dbReference type="SUPFAM" id="SSF52954">
    <property type="entry name" value="Class II aaRS ABD-related"/>
    <property type="match status" value="1"/>
</dbReference>
<dbReference type="SUPFAM" id="SSF55681">
    <property type="entry name" value="Class II aaRS and biotin synthetases"/>
    <property type="match status" value="1"/>
</dbReference>
<dbReference type="Gene3D" id="3.40.50.800">
    <property type="entry name" value="Anticodon-binding domain"/>
    <property type="match status" value="1"/>
</dbReference>
<keyword evidence="8 12" id="KW-0030">Aminoacyl-tRNA synthetase</keyword>
<dbReference type="AlphaFoldDB" id="A0A1L8CQY0"/>
<keyword evidence="6 12" id="KW-0067">ATP-binding</keyword>
<evidence type="ECO:0000259" key="13">
    <source>
        <dbReference type="PROSITE" id="PS50862"/>
    </source>
</evidence>
<dbReference type="InterPro" id="IPR006195">
    <property type="entry name" value="aa-tRNA-synth_II"/>
</dbReference>
<dbReference type="InterPro" id="IPR045864">
    <property type="entry name" value="aa-tRNA-synth_II/BPL/LPL"/>
</dbReference>
<gene>
    <name evidence="12" type="primary">proS</name>
    <name evidence="14" type="ORF">MMIC_P2286</name>
</gene>
<comment type="catalytic activity">
    <reaction evidence="9 12">
        <text>tRNA(Pro) + L-proline + ATP = L-prolyl-tRNA(Pro) + AMP + diphosphate</text>
        <dbReference type="Rhea" id="RHEA:14305"/>
        <dbReference type="Rhea" id="RHEA-COMP:9700"/>
        <dbReference type="Rhea" id="RHEA-COMP:9702"/>
        <dbReference type="ChEBI" id="CHEBI:30616"/>
        <dbReference type="ChEBI" id="CHEBI:33019"/>
        <dbReference type="ChEBI" id="CHEBI:60039"/>
        <dbReference type="ChEBI" id="CHEBI:78442"/>
        <dbReference type="ChEBI" id="CHEBI:78532"/>
        <dbReference type="ChEBI" id="CHEBI:456215"/>
        <dbReference type="EC" id="6.1.1.15"/>
    </reaction>
</comment>
<proteinExistence type="inferred from homology"/>
<dbReference type="InterPro" id="IPR036621">
    <property type="entry name" value="Anticodon-bd_dom_sf"/>
</dbReference>
<comment type="subcellular location">
    <subcellularLocation>
        <location evidence="1 12">Cytoplasm</location>
    </subcellularLocation>
</comment>
<dbReference type="Pfam" id="PF04073">
    <property type="entry name" value="tRNA_edit"/>
    <property type="match status" value="1"/>
</dbReference>
<dbReference type="PRINTS" id="PR01046">
    <property type="entry name" value="TRNASYNTHPRO"/>
</dbReference>
<dbReference type="FunFam" id="3.30.930.10:FF:000066">
    <property type="entry name" value="Proline--tRNA ligase"/>
    <property type="match status" value="1"/>
</dbReference>
<comment type="domain">
    <text evidence="12">Consists of three domains: the N-terminal catalytic domain, the editing domain and the C-terminal anticodon-binding domain.</text>
</comment>
<dbReference type="HAMAP" id="MF_01569">
    <property type="entry name" value="Pro_tRNA_synth_type1"/>
    <property type="match status" value="1"/>
</dbReference>
<dbReference type="GO" id="GO:0005829">
    <property type="term" value="C:cytosol"/>
    <property type="evidence" value="ECO:0007669"/>
    <property type="project" value="TreeGrafter"/>
</dbReference>
<dbReference type="FunFam" id="3.30.930.10:FF:000065">
    <property type="entry name" value="Proline--tRNA ligase"/>
    <property type="match status" value="1"/>
</dbReference>
<dbReference type="GO" id="GO:0006433">
    <property type="term" value="P:prolyl-tRNA aminoacylation"/>
    <property type="evidence" value="ECO:0007669"/>
    <property type="project" value="UniProtKB-UniRule"/>
</dbReference>
<evidence type="ECO:0000256" key="4">
    <source>
        <dbReference type="ARBA" id="ARBA00022598"/>
    </source>
</evidence>
<evidence type="ECO:0000313" key="14">
    <source>
        <dbReference type="EMBL" id="GAV21303.1"/>
    </source>
</evidence>
<dbReference type="CDD" id="cd04334">
    <property type="entry name" value="ProRS-INS"/>
    <property type="match status" value="1"/>
</dbReference>
<dbReference type="PANTHER" id="PTHR42753:SF2">
    <property type="entry name" value="PROLINE--TRNA LIGASE"/>
    <property type="match status" value="1"/>
</dbReference>
<evidence type="ECO:0000256" key="11">
    <source>
        <dbReference type="ARBA" id="ARBA00060755"/>
    </source>
</evidence>
<evidence type="ECO:0000256" key="10">
    <source>
        <dbReference type="ARBA" id="ARBA00053664"/>
    </source>
</evidence>
<dbReference type="InterPro" id="IPR050062">
    <property type="entry name" value="Pro-tRNA_synthetase"/>
</dbReference>
<dbReference type="NCBIfam" id="TIGR00409">
    <property type="entry name" value="proS_fam_II"/>
    <property type="match status" value="1"/>
</dbReference>
<evidence type="ECO:0000256" key="3">
    <source>
        <dbReference type="ARBA" id="ARBA00022490"/>
    </source>
</evidence>
<dbReference type="PROSITE" id="PS50862">
    <property type="entry name" value="AA_TRNA_LIGASE_II"/>
    <property type="match status" value="1"/>
</dbReference>
<sequence length="573" mass="62720">MLHAMRYSKYFVPTLRDDPADAEVISHKLLLRAGFIRRVTSGVYDYLPIGLRVLRKIEAVVREEMDRSGAQELLMPTVQPTELWNKSGRLEKYGPELLRFNDRHNHESCLGPTHEEVICDLVSRELRSYKQLPMNLYQVQTKFRDEIRPRFGLMRGREFMMKDAYSFHADAECLSKEYQNMFDTYCRIFTRLGLKFRPVEADTGSIGGNNSHEFHVLAESGEDLIAHCSSCEYAANVEKAVSSRSMPQSEPGELTLVDTPNATSAEEVSAFLNCDIAQLVKTLVYRAVGGENDGEIVAACLRGDDQLQEIKLAHAIGADSVELASDAEVISIGGITGFVGPAGLSARVIIDDSLKAASGLVAGANKLDTHMTGLDVARDLGDVVFTDLRETRAGDSCGKCGAAMELSRGIEVGHVFELGTRYAEPMEVLFQDQQGKRAVATMGCYGIGVSRLMAAVVEQCNDDSGICWPANLAPFQVSLITMGKSEAVIEASEQVYSQLIESGVEVLWDDRKESPGVKFKDAELIGMPVQVVVADRSLKEGLAEMGVRGGSRQSMPIGEVAAAAIMQLKKDSA</sequence>
<keyword evidence="15" id="KW-1185">Reference proteome</keyword>
<dbReference type="InterPro" id="IPR044140">
    <property type="entry name" value="ProRS_anticodon_short"/>
</dbReference>
<dbReference type="EC" id="6.1.1.15" evidence="12"/>
<dbReference type="InterPro" id="IPR004500">
    <property type="entry name" value="Pro-tRNA-synth_IIa_bac-type"/>
</dbReference>
<dbReference type="InterPro" id="IPR007214">
    <property type="entry name" value="YbaK/aa-tRNA-synth-assoc-dom"/>
</dbReference>
<organism evidence="14 15">
    <name type="scientific">Mariprofundus micogutta</name>
    <dbReference type="NCBI Taxonomy" id="1921010"/>
    <lineage>
        <taxon>Bacteria</taxon>
        <taxon>Pseudomonadati</taxon>
        <taxon>Pseudomonadota</taxon>
        <taxon>Candidatius Mariprofundia</taxon>
        <taxon>Mariprofundales</taxon>
        <taxon>Mariprofundaceae</taxon>
        <taxon>Mariprofundus</taxon>
    </lineage>
</organism>
<comment type="similarity">
    <text evidence="11 12">Belongs to the class-II aminoacyl-tRNA synthetase family. ProS type 1 subfamily.</text>
</comment>
<dbReference type="NCBIfam" id="NF006625">
    <property type="entry name" value="PRK09194.1"/>
    <property type="match status" value="1"/>
</dbReference>
<evidence type="ECO:0000256" key="7">
    <source>
        <dbReference type="ARBA" id="ARBA00022917"/>
    </source>
</evidence>
<accession>A0A1L8CQY0</accession>
<dbReference type="InterPro" id="IPR002316">
    <property type="entry name" value="Pro-tRNA-ligase_IIa"/>
</dbReference>
<comment type="caution">
    <text evidence="14">The sequence shown here is derived from an EMBL/GenBank/DDBJ whole genome shotgun (WGS) entry which is preliminary data.</text>
</comment>
<comment type="subunit">
    <text evidence="2 12">Homodimer.</text>
</comment>
<dbReference type="InterPro" id="IPR004154">
    <property type="entry name" value="Anticodon-bd"/>
</dbReference>
<dbReference type="CDD" id="cd00861">
    <property type="entry name" value="ProRS_anticodon_short"/>
    <property type="match status" value="1"/>
</dbReference>
<reference evidence="14 15" key="1">
    <citation type="journal article" date="2017" name="Arch. Microbiol.">
        <title>Mariprofundus micogutta sp. nov., a novel iron-oxidizing zetaproteobacterium isolated from a deep-sea hydrothermal field at the Bayonnaise knoll of the Izu-Ogasawara arc, and a description of Mariprofundales ord. nov. and Zetaproteobacteria classis nov.</title>
        <authorList>
            <person name="Makita H."/>
            <person name="Tanaka E."/>
            <person name="Mitsunobu S."/>
            <person name="Miyazaki M."/>
            <person name="Nunoura T."/>
            <person name="Uematsu K."/>
            <person name="Takaki Y."/>
            <person name="Nishi S."/>
            <person name="Shimamura S."/>
            <person name="Takai K."/>
        </authorList>
    </citation>
    <scope>NUCLEOTIDE SEQUENCE [LARGE SCALE GENOMIC DNA]</scope>
    <source>
        <strain evidence="14 15">ET2</strain>
    </source>
</reference>